<organism evidence="1">
    <name type="scientific">mine drainage metagenome</name>
    <dbReference type="NCBI Taxonomy" id="410659"/>
    <lineage>
        <taxon>unclassified sequences</taxon>
        <taxon>metagenomes</taxon>
        <taxon>ecological metagenomes</taxon>
    </lineage>
</organism>
<dbReference type="PANTHER" id="PTHR34614:SF2">
    <property type="entry name" value="TRANSPOSASE IS4-LIKE DOMAIN-CONTAINING PROTEIN"/>
    <property type="match status" value="1"/>
</dbReference>
<feature type="non-terminal residue" evidence="1">
    <location>
        <position position="1"/>
    </location>
</feature>
<comment type="caution">
    <text evidence="1">The sequence shown here is derived from an EMBL/GenBank/DDBJ whole genome shotgun (WGS) entry which is preliminary data.</text>
</comment>
<accession>T0ZRM1</accession>
<evidence type="ECO:0000313" key="1">
    <source>
        <dbReference type="EMBL" id="EQD31384.1"/>
    </source>
</evidence>
<gene>
    <name evidence="1" type="ORF">B1B_18161</name>
</gene>
<dbReference type="PANTHER" id="PTHR34614">
    <property type="match status" value="1"/>
</dbReference>
<name>T0ZRM1_9ZZZZ</name>
<reference evidence="1" key="1">
    <citation type="submission" date="2013-08" db="EMBL/GenBank/DDBJ databases">
        <authorList>
            <person name="Mendez C."/>
            <person name="Richter M."/>
            <person name="Ferrer M."/>
            <person name="Sanchez J."/>
        </authorList>
    </citation>
    <scope>NUCLEOTIDE SEQUENCE</scope>
</reference>
<dbReference type="AlphaFoldDB" id="T0ZRM1"/>
<proteinExistence type="predicted"/>
<sequence>EAAIRRRSQGFGRTLIYTDRHDWSDEEIVRAYRSKAVIEEEFRRLKDTSYLSDTPQYHWTDSKIKGHQLICFLALQLMAILQRQLHRTGHTITIDELGHGLQRWFQVVLLNPGGKVERRLRPMSPVQETLHKELHLEVYA</sequence>
<protein>
    <submittedName>
        <fullName evidence="1">Transposase</fullName>
    </submittedName>
</protein>
<reference evidence="1" key="2">
    <citation type="journal article" date="2014" name="ISME J.">
        <title>Microbial stratification in low pH oxic and suboxic macroscopic growths along an acid mine drainage.</title>
        <authorList>
            <person name="Mendez-Garcia C."/>
            <person name="Mesa V."/>
            <person name="Sprenger R.R."/>
            <person name="Richter M."/>
            <person name="Diez M.S."/>
            <person name="Solano J."/>
            <person name="Bargiela R."/>
            <person name="Golyshina O.V."/>
            <person name="Manteca A."/>
            <person name="Ramos J.L."/>
            <person name="Gallego J.R."/>
            <person name="Llorente I."/>
            <person name="Martins Dos Santos V.A."/>
            <person name="Jensen O.N."/>
            <person name="Pelaez A.I."/>
            <person name="Sanchez J."/>
            <person name="Ferrer M."/>
        </authorList>
    </citation>
    <scope>NUCLEOTIDE SEQUENCE</scope>
</reference>
<dbReference type="EMBL" id="AUZY01012150">
    <property type="protein sequence ID" value="EQD31384.1"/>
    <property type="molecule type" value="Genomic_DNA"/>
</dbReference>